<proteinExistence type="predicted"/>
<gene>
    <name evidence="2" type="ORF">E2C01_051252</name>
</gene>
<protein>
    <submittedName>
        <fullName evidence="2">Uncharacterized protein</fullName>
    </submittedName>
</protein>
<feature type="compositionally biased region" description="Gly residues" evidence="1">
    <location>
        <begin position="1"/>
        <end position="11"/>
    </location>
</feature>
<organism evidence="2 3">
    <name type="scientific">Portunus trituberculatus</name>
    <name type="common">Swimming crab</name>
    <name type="synonym">Neptunus trituberculatus</name>
    <dbReference type="NCBI Taxonomy" id="210409"/>
    <lineage>
        <taxon>Eukaryota</taxon>
        <taxon>Metazoa</taxon>
        <taxon>Ecdysozoa</taxon>
        <taxon>Arthropoda</taxon>
        <taxon>Crustacea</taxon>
        <taxon>Multicrustacea</taxon>
        <taxon>Malacostraca</taxon>
        <taxon>Eumalacostraca</taxon>
        <taxon>Eucarida</taxon>
        <taxon>Decapoda</taxon>
        <taxon>Pleocyemata</taxon>
        <taxon>Brachyura</taxon>
        <taxon>Eubrachyura</taxon>
        <taxon>Portunoidea</taxon>
        <taxon>Portunidae</taxon>
        <taxon>Portuninae</taxon>
        <taxon>Portunus</taxon>
    </lineage>
</organism>
<dbReference type="AlphaFoldDB" id="A0A5B7GI60"/>
<name>A0A5B7GI60_PORTR</name>
<keyword evidence="3" id="KW-1185">Reference proteome</keyword>
<feature type="region of interest" description="Disordered" evidence="1">
    <location>
        <begin position="1"/>
        <end position="21"/>
    </location>
</feature>
<dbReference type="Proteomes" id="UP000324222">
    <property type="component" value="Unassembled WGS sequence"/>
</dbReference>
<feature type="compositionally biased region" description="Polar residues" evidence="1">
    <location>
        <begin position="12"/>
        <end position="21"/>
    </location>
</feature>
<reference evidence="2 3" key="1">
    <citation type="submission" date="2019-05" db="EMBL/GenBank/DDBJ databases">
        <title>Another draft genome of Portunus trituberculatus and its Hox gene families provides insights of decapod evolution.</title>
        <authorList>
            <person name="Jeong J.-H."/>
            <person name="Song I."/>
            <person name="Kim S."/>
            <person name="Choi T."/>
            <person name="Kim D."/>
            <person name="Ryu S."/>
            <person name="Kim W."/>
        </authorList>
    </citation>
    <scope>NUCLEOTIDE SEQUENCE [LARGE SCALE GENOMIC DNA]</scope>
    <source>
        <tissue evidence="2">Muscle</tissue>
    </source>
</reference>
<dbReference type="EMBL" id="VSRR010014650">
    <property type="protein sequence ID" value="MPC57276.1"/>
    <property type="molecule type" value="Genomic_DNA"/>
</dbReference>
<accession>A0A5B7GI60</accession>
<evidence type="ECO:0000313" key="3">
    <source>
        <dbReference type="Proteomes" id="UP000324222"/>
    </source>
</evidence>
<evidence type="ECO:0000313" key="2">
    <source>
        <dbReference type="EMBL" id="MPC57276.1"/>
    </source>
</evidence>
<comment type="caution">
    <text evidence="2">The sequence shown here is derived from an EMBL/GenBank/DDBJ whole genome shotgun (WGS) entry which is preliminary data.</text>
</comment>
<evidence type="ECO:0000256" key="1">
    <source>
        <dbReference type="SAM" id="MobiDB-lite"/>
    </source>
</evidence>
<sequence length="83" mass="9068">MDQTGDKGGIGTTNTSRASTPMNVVSNFLHFGILVDPKEALGHVAHELVQVRCGDTHHRVRLHTKINIKFKTRKGTKKSSSSS</sequence>